<name>A0A9X1JZH1_9FLAO</name>
<comment type="caution">
    <text evidence="2">The sequence shown here is derived from an EMBL/GenBank/DDBJ whole genome shotgun (WGS) entry which is preliminary data.</text>
</comment>
<feature type="domain" description="Putative auto-transporter adhesin head GIN" evidence="1">
    <location>
        <begin position="28"/>
        <end position="207"/>
    </location>
</feature>
<dbReference type="InterPro" id="IPR021255">
    <property type="entry name" value="DUF2807"/>
</dbReference>
<dbReference type="EMBL" id="JAHWDP010000001">
    <property type="protein sequence ID" value="MBW2937276.1"/>
    <property type="molecule type" value="Genomic_DNA"/>
</dbReference>
<evidence type="ECO:0000313" key="2">
    <source>
        <dbReference type="EMBL" id="MBW2937276.1"/>
    </source>
</evidence>
<evidence type="ECO:0000313" key="3">
    <source>
        <dbReference type="Proteomes" id="UP001138686"/>
    </source>
</evidence>
<dbReference type="Pfam" id="PF10988">
    <property type="entry name" value="DUF2807"/>
    <property type="match status" value="1"/>
</dbReference>
<dbReference type="Proteomes" id="UP001138686">
    <property type="component" value="Unassembled WGS sequence"/>
</dbReference>
<gene>
    <name evidence="2" type="ORF">KXJ69_04115</name>
</gene>
<accession>A0A9X1JZH1</accession>
<organism evidence="2 3">
    <name type="scientific">Halomarinibacterium sedimenti</name>
    <dbReference type="NCBI Taxonomy" id="2857106"/>
    <lineage>
        <taxon>Bacteria</taxon>
        <taxon>Pseudomonadati</taxon>
        <taxon>Bacteroidota</taxon>
        <taxon>Flavobacteriia</taxon>
        <taxon>Flavobacteriales</taxon>
        <taxon>Flavobacteriaceae</taxon>
        <taxon>Halomarinibacterium</taxon>
    </lineage>
</organism>
<protein>
    <submittedName>
        <fullName evidence="2">DUF2807 domain-containing protein</fullName>
    </submittedName>
</protein>
<dbReference type="RefSeq" id="WP_219051556.1">
    <property type="nucleotide sequence ID" value="NZ_JAHWDP010000001.1"/>
</dbReference>
<sequence>MKILSTIFLAILTTSVFSQEIITREVGDFNELKVYDLIVVTLIQSNENKVVIKGEDSQDVNIVNKNGTLKVKMEAEKIFRGEETYVEVYFKSIDIIDANEGSYIVGNEMISQNTIELRAQEGGKIKVGLEVNHTKIKAVTGGIVEASGVSKSQDITLSSGGIFEGRDLKTEDTTIGVTAAGKADIYVSNKADVRVAAGGNVNIYGNPKTVSEKTFAGGRIKRMN</sequence>
<dbReference type="AlphaFoldDB" id="A0A9X1JZH1"/>
<proteinExistence type="predicted"/>
<reference evidence="2" key="1">
    <citation type="submission" date="2021-07" db="EMBL/GenBank/DDBJ databases">
        <title>Aureisphaera sp. CAU 1614 isolated from sea sediment.</title>
        <authorList>
            <person name="Kim W."/>
        </authorList>
    </citation>
    <scope>NUCLEOTIDE SEQUENCE</scope>
    <source>
        <strain evidence="2">CAU 1614</strain>
    </source>
</reference>
<keyword evidence="3" id="KW-1185">Reference proteome</keyword>
<evidence type="ECO:0000259" key="1">
    <source>
        <dbReference type="Pfam" id="PF10988"/>
    </source>
</evidence>